<gene>
    <name evidence="2" type="ORF">AOQ84DRAFT_289378</name>
</gene>
<accession>A0A8E2F4Z5</accession>
<dbReference type="Proteomes" id="UP000250140">
    <property type="component" value="Unassembled WGS sequence"/>
</dbReference>
<keyword evidence="3" id="KW-1185">Reference proteome</keyword>
<keyword evidence="1" id="KW-0472">Membrane</keyword>
<evidence type="ECO:0000313" key="3">
    <source>
        <dbReference type="Proteomes" id="UP000250140"/>
    </source>
</evidence>
<reference evidence="2 3" key="1">
    <citation type="journal article" date="2016" name="Nat. Commun.">
        <title>Ectomycorrhizal ecology is imprinted in the genome of the dominant symbiotic fungus Cenococcum geophilum.</title>
        <authorList>
            <consortium name="DOE Joint Genome Institute"/>
            <person name="Peter M."/>
            <person name="Kohler A."/>
            <person name="Ohm R.A."/>
            <person name="Kuo A."/>
            <person name="Krutzmann J."/>
            <person name="Morin E."/>
            <person name="Arend M."/>
            <person name="Barry K.W."/>
            <person name="Binder M."/>
            <person name="Choi C."/>
            <person name="Clum A."/>
            <person name="Copeland A."/>
            <person name="Grisel N."/>
            <person name="Haridas S."/>
            <person name="Kipfer T."/>
            <person name="LaButti K."/>
            <person name="Lindquist E."/>
            <person name="Lipzen A."/>
            <person name="Maire R."/>
            <person name="Meier B."/>
            <person name="Mihaltcheva S."/>
            <person name="Molinier V."/>
            <person name="Murat C."/>
            <person name="Poggeler S."/>
            <person name="Quandt C.A."/>
            <person name="Sperisen C."/>
            <person name="Tritt A."/>
            <person name="Tisserant E."/>
            <person name="Crous P.W."/>
            <person name="Henrissat B."/>
            <person name="Nehls U."/>
            <person name="Egli S."/>
            <person name="Spatafora J.W."/>
            <person name="Grigoriev I.V."/>
            <person name="Martin F.M."/>
        </authorList>
    </citation>
    <scope>NUCLEOTIDE SEQUENCE [LARGE SCALE GENOMIC DNA]</scope>
    <source>
        <strain evidence="2 3">CBS 207.34</strain>
    </source>
</reference>
<sequence length="72" mass="7532">MSASGAFGPAPPGIDLSQNQNGQIFGAVITLMVIGTIAVIMRFIARRTPNSMSLAVDDYLIVAALVGHTFIL</sequence>
<feature type="transmembrane region" description="Helical" evidence="1">
    <location>
        <begin position="24"/>
        <end position="45"/>
    </location>
</feature>
<organism evidence="2 3">
    <name type="scientific">Glonium stellatum</name>
    <dbReference type="NCBI Taxonomy" id="574774"/>
    <lineage>
        <taxon>Eukaryota</taxon>
        <taxon>Fungi</taxon>
        <taxon>Dikarya</taxon>
        <taxon>Ascomycota</taxon>
        <taxon>Pezizomycotina</taxon>
        <taxon>Dothideomycetes</taxon>
        <taxon>Pleosporomycetidae</taxon>
        <taxon>Gloniales</taxon>
        <taxon>Gloniaceae</taxon>
        <taxon>Glonium</taxon>
    </lineage>
</organism>
<keyword evidence="1" id="KW-0812">Transmembrane</keyword>
<protein>
    <submittedName>
        <fullName evidence="2">Uncharacterized protein</fullName>
    </submittedName>
</protein>
<evidence type="ECO:0000256" key="1">
    <source>
        <dbReference type="SAM" id="Phobius"/>
    </source>
</evidence>
<dbReference type="OrthoDB" id="5429740at2759"/>
<dbReference type="AlphaFoldDB" id="A0A8E2F4Z5"/>
<proteinExistence type="predicted"/>
<evidence type="ECO:0000313" key="2">
    <source>
        <dbReference type="EMBL" id="OCL10403.1"/>
    </source>
</evidence>
<dbReference type="EMBL" id="KV749246">
    <property type="protein sequence ID" value="OCL10403.1"/>
    <property type="molecule type" value="Genomic_DNA"/>
</dbReference>
<name>A0A8E2F4Z5_9PEZI</name>
<keyword evidence="1" id="KW-1133">Transmembrane helix</keyword>